<reference evidence="2" key="3">
    <citation type="submission" date="2020-09" db="EMBL/GenBank/DDBJ databases">
        <authorList>
            <person name="Sun Q."/>
            <person name="Zhou Y."/>
        </authorList>
    </citation>
    <scope>NUCLEOTIDE SEQUENCE</scope>
    <source>
        <strain evidence="2">CGMCC 1.14984</strain>
    </source>
</reference>
<name>A0A8J3EVB7_9PROT</name>
<protein>
    <submittedName>
        <fullName evidence="2">Uncharacterized protein</fullName>
    </submittedName>
</protein>
<evidence type="ECO:0000313" key="5">
    <source>
        <dbReference type="Proteomes" id="UP000818603"/>
    </source>
</evidence>
<proteinExistence type="predicted"/>
<feature type="region of interest" description="Disordered" evidence="1">
    <location>
        <begin position="95"/>
        <end position="115"/>
    </location>
</feature>
<organism evidence="2 4">
    <name type="scientific">Aquisalinus luteolus</name>
    <dbReference type="NCBI Taxonomy" id="1566827"/>
    <lineage>
        <taxon>Bacteria</taxon>
        <taxon>Pseudomonadati</taxon>
        <taxon>Pseudomonadota</taxon>
        <taxon>Alphaproteobacteria</taxon>
        <taxon>Parvularculales</taxon>
        <taxon>Parvularculaceae</taxon>
        <taxon>Aquisalinus</taxon>
    </lineage>
</organism>
<dbReference type="Proteomes" id="UP000818603">
    <property type="component" value="Unassembled WGS sequence"/>
</dbReference>
<keyword evidence="5" id="KW-1185">Reference proteome</keyword>
<dbReference type="EMBL" id="BMGZ01000003">
    <property type="protein sequence ID" value="GGI00039.1"/>
    <property type="molecule type" value="Genomic_DNA"/>
</dbReference>
<dbReference type="AlphaFoldDB" id="A0A8J3EVB7"/>
<evidence type="ECO:0000256" key="1">
    <source>
        <dbReference type="SAM" id="MobiDB-lite"/>
    </source>
</evidence>
<feature type="compositionally biased region" description="Basic and acidic residues" evidence="1">
    <location>
        <begin position="100"/>
        <end position="115"/>
    </location>
</feature>
<sequence>MQIEITAGGIYRATKEGSEEIPVGTVMTVSKEPVQWKGRYRIIGKGGDTMVVNPATDGGREKAIRDAIMGLSEDDFTAQGKPEVDAINTLMPESSATVTAKERDAVWSKMQDEAE</sequence>
<comment type="caution">
    <text evidence="2">The sequence shown here is derived from an EMBL/GenBank/DDBJ whole genome shotgun (WGS) entry which is preliminary data.</text>
</comment>
<evidence type="ECO:0000313" key="4">
    <source>
        <dbReference type="Proteomes" id="UP000621856"/>
    </source>
</evidence>
<accession>A0A8J3EVB7</accession>
<evidence type="ECO:0000313" key="3">
    <source>
        <dbReference type="EMBL" id="NHK29186.1"/>
    </source>
</evidence>
<gene>
    <name evidence="3" type="ORF">FF098_014795</name>
    <name evidence="2" type="ORF">GCM10011355_27390</name>
</gene>
<reference evidence="3 5" key="2">
    <citation type="submission" date="2020-02" db="EMBL/GenBank/DDBJ databases">
        <title>Genome sequence of Parvularcula flava strain NH6-79.</title>
        <authorList>
            <person name="Abdul Karim M.H."/>
            <person name="Lam M.Q."/>
            <person name="Chen S.J."/>
            <person name="Yahya A."/>
            <person name="Shahir S."/>
            <person name="Shamsir M.S."/>
            <person name="Chong C.S."/>
        </authorList>
    </citation>
    <scope>NUCLEOTIDE SEQUENCE [LARGE SCALE GENOMIC DNA]</scope>
    <source>
        <strain evidence="3 5">NH6-79</strain>
    </source>
</reference>
<reference evidence="2" key="1">
    <citation type="journal article" date="2014" name="Int. J. Syst. Evol. Microbiol.">
        <title>Complete genome sequence of Corynebacterium casei LMG S-19264T (=DSM 44701T), isolated from a smear-ripened cheese.</title>
        <authorList>
            <consortium name="US DOE Joint Genome Institute (JGI-PGF)"/>
            <person name="Walter F."/>
            <person name="Albersmeier A."/>
            <person name="Kalinowski J."/>
            <person name="Ruckert C."/>
        </authorList>
    </citation>
    <scope>NUCLEOTIDE SEQUENCE</scope>
    <source>
        <strain evidence="2">CGMCC 1.14984</strain>
    </source>
</reference>
<dbReference type="RefSeq" id="WP_155141957.1">
    <property type="nucleotide sequence ID" value="NZ_BMGZ01000003.1"/>
</dbReference>
<evidence type="ECO:0000313" key="2">
    <source>
        <dbReference type="EMBL" id="GGI00039.1"/>
    </source>
</evidence>
<dbReference type="EMBL" id="VCJR02000003">
    <property type="protein sequence ID" value="NHK29186.1"/>
    <property type="molecule type" value="Genomic_DNA"/>
</dbReference>
<dbReference type="Proteomes" id="UP000621856">
    <property type="component" value="Unassembled WGS sequence"/>
</dbReference>